<dbReference type="SUPFAM" id="SSF53098">
    <property type="entry name" value="Ribonuclease H-like"/>
    <property type="match status" value="1"/>
</dbReference>
<evidence type="ECO:0000256" key="1">
    <source>
        <dbReference type="SAM" id="MobiDB-lite"/>
    </source>
</evidence>
<dbReference type="PANTHER" id="PTHR11439:SF509">
    <property type="entry name" value="RNA-DIRECTED DNA POLYMERASE"/>
    <property type="match status" value="1"/>
</dbReference>
<dbReference type="Pfam" id="PF22936">
    <property type="entry name" value="Pol_BBD"/>
    <property type="match status" value="1"/>
</dbReference>
<evidence type="ECO:0000259" key="4">
    <source>
        <dbReference type="Pfam" id="PF22936"/>
    </source>
</evidence>
<dbReference type="InterPro" id="IPR036397">
    <property type="entry name" value="RNaseH_sf"/>
</dbReference>
<proteinExistence type="predicted"/>
<sequence length="2288" mass="259537">MTRRRHGKHASLQVVFILKVKSDSVSGTLSRWSPQVSAIRQTRGQRLVTSPIRYHTLLVAEKDSGIPKSHCSKFLPQHLKVGPNGEALRKCILSGPYKPTTVLVQAVEATDDSPAIPEHMTVDTPMNMSPENKTQFLAEKEAIHLILTGIGDEIYLTVDACQKAQEMWEAIERLQQGESLNIQDPEWSSFVTIVKQQHKLDEVSYHKLFDILKQCQNEVNELHAERLARNANPLALVSIAQANQDPYYQTSKSHKSHAPSSKPSIPTRFHTITRYKGKKIAKPITPPSETAFEEDSDLEQTQRDKDMQKNLALIAKYFKKIYKPTNNNLRTSSNSRNKNVDTTPWYKNDDHSGQFRNQRTVNVAGARDKVGSPAEQYDWVADTDEEVDEQELEAHYSYMAKIQEVPTANSGIDSEPLEHVQNNARYNMFANDLQHSDQSESVSNTCLVEMNDRNVIPDSPDMCEDDIRNEQNDVESDDERIKQTEFEKYKAFNDRTVDYDKLEQIVDNSWIKHSKDQFHAPTAQDMEILIQTCLMPFAIKTQNDSFKFVHELKQEMHADLKYVESIEKEIDELEPDKAEFSNMYDVILQEYVSKDIMCSYLQSLSDLDALDELQCLYLHKKLIEKGKGKSVDTKFDRPSVVRQQNAQRIPKPSVLGKPAHFSNSLKRRYFSKTKSVPKTNVSEGLSKPVTAQTLPQTARQVIVQLILFIVDSGCTKHMTGNPKVLCNFVEKFLGTVRFGNDQFAPFLGYGDLVAFWKSTCFVRDLQGNDLLTGNRGSDIYTISLQESTSSTPLCLMAKATPTQAWLWHRRLSHLNFDYINLLSKKDIVIGLPKLKYVKDQLSDADVPSQQELDLLFGPLYDEFFNVGSNPHDKQPLTNIQSTSAPSTPINVHAKENNNDQAEEGEQLQDDEFTNPFCAPAQEEAESSSHNIGNSNVPTFNQPQVFECRWTKDHPLEQVRRNPSRPVQTRRQLATDPEMYMYALTVSTAELKKIKEAMADSAWIEAMQEELHQFDRLQGEDQTVIRNKARLVAKGCAQEEGIDFEESFAPVSRLEAVWIFIAYAAHKSFPIYQMDMKTTFLNGPLKEEGSSFELTAFLDVDHAGCIDSRKSTFGGIQFLGDNLVSWMLKKQNCTAISSAEAEYVALSASYAQVMWMRTQLQDYGFNYNKIPLYYDSQSAIAIACNPVQHSRTKHIHAQYHFIKEHVENGIIELYFVRTEYQLADMFTKSLPEDRFKYLVRRIGVKDSVCQASRAGASSDYERFSLLQNYNMHSIGKIVNELHAMLNLHEQALPKNNASTLNAIQASKVQKGNKHKKSQSQMVARGQNHRKGKNKQAYAPKPKIPPPPKREDPAKDSICHEYGEIGYWKRNCPQYLAELLKKKKNAASGAGGSGIFVIELNTIFNRSWIYDTGCGTHICNTTQGLRASKKQKSGALSLDCLNNCHYAPSITRGVISVSHLYEYGFVNRFVDNTIQVSRNNMVYFSAIPRDGIFEIDLSNSYSNESSIYAVSNKRAKLDLDSALLWHCHHGHISKKHIEKLQHDGLLDSSDLGAFKICVSCMSGKIERKPYIHQVEKTKDLLGLIHTDVCVPFKIMLRQGASYFVTFTDDFSRYGYVYLLKHKHEVFETFKVFQKEVENQLERRNKTLLDMVRSMMSQTTLPKSFWDYALETAARILNMVLTKKALVKRDTLTKPDKLEPRSIKCIFIGYPKETMGYSFYYPPENKVLIARNAEFLKNSLINQEASGSLEDLEIIQKEDTHPSIDTSLNHEEDDLEIDEPQSDIVPIHRSTRTRHAPDRMCLYIDAEEHELGDLGEPANYKAALLDPEFEKWLNSMNVKMQSMKDNEVWVLVELPPDGKTIGIADIRAIRILIAIAAYYDYDIWQMDVKTAFFNGYLNEETGYVFILNGGVVDWKSAKQSIFATSSVEVEYIAAFDASKEDVWVRKFISRLGVVPTIEEPISMYCDNTRAISIANDSGITKGARHFHAKVHYLREVIEYGDIKLEKVYTDDNLADPFTKALEFSKHAEHTRNIRMLPASSLIYKPLSHHNDLNMKCRGIIKQDDVELIKLLKTLLFLKDKASGATTDVHEEKKMMGTKGSNGATCDGSPKLINDIEVGKHDELLSEMTNDDPMETIDALGTICNSIQADNINVDVTNGKSTSYARAAGANAKDQPKVNSNFRTLAADPVFDGVNISIPYKIVKKADLVDAVTIGISFLYEDGFTKETIRVEYEWRPPRCDLCFQTMGKNKKMKGKSKSTNGGQFVGPSVKQNVRYEPKANTSAPKRELLCG</sequence>
<dbReference type="CDD" id="cd09272">
    <property type="entry name" value="RNase_HI_RT_Ty1"/>
    <property type="match status" value="2"/>
</dbReference>
<feature type="domain" description="Retroviral polymerase SH3-like" evidence="5">
    <location>
        <begin position="1691"/>
        <end position="1738"/>
    </location>
</feature>
<dbReference type="InterPro" id="IPR013103">
    <property type="entry name" value="RVT_2"/>
</dbReference>
<dbReference type="InterPro" id="IPR057670">
    <property type="entry name" value="SH3_retrovirus"/>
</dbReference>
<gene>
    <name evidence="6" type="ORF">Tci_042507</name>
</gene>
<feature type="region of interest" description="Disordered" evidence="1">
    <location>
        <begin position="1306"/>
        <end position="1353"/>
    </location>
</feature>
<feature type="region of interest" description="Disordered" evidence="1">
    <location>
        <begin position="247"/>
        <end position="267"/>
    </location>
</feature>
<evidence type="ECO:0000259" key="3">
    <source>
        <dbReference type="Pfam" id="PF13976"/>
    </source>
</evidence>
<dbReference type="Pfam" id="PF07727">
    <property type="entry name" value="RVT_2"/>
    <property type="match status" value="1"/>
</dbReference>
<feature type="compositionally biased region" description="Low complexity" evidence="1">
    <location>
        <begin position="328"/>
        <end position="337"/>
    </location>
</feature>
<evidence type="ECO:0000259" key="5">
    <source>
        <dbReference type="Pfam" id="PF25597"/>
    </source>
</evidence>
<feature type="domain" description="Retrovirus-related Pol polyprotein from transposon TNT 1-94-like beta-barrel" evidence="4">
    <location>
        <begin position="708"/>
        <end position="752"/>
    </location>
</feature>
<feature type="region of interest" description="Disordered" evidence="1">
    <location>
        <begin position="282"/>
        <end position="303"/>
    </location>
</feature>
<name>A0A6L2MAN4_TANCI</name>
<feature type="domain" description="Reverse transcriptase Ty1/copia-type" evidence="2">
    <location>
        <begin position="1018"/>
        <end position="1087"/>
    </location>
</feature>
<feature type="domain" description="GAG-pre-integrase" evidence="3">
    <location>
        <begin position="1491"/>
        <end position="1562"/>
    </location>
</feature>
<dbReference type="Pfam" id="PF13976">
    <property type="entry name" value="gag_pre-integrs"/>
    <property type="match status" value="2"/>
</dbReference>
<protein>
    <recommendedName>
        <fullName evidence="7">Integrase catalytic domain-containing protein</fullName>
    </recommendedName>
</protein>
<organism evidence="6">
    <name type="scientific">Tanacetum cinerariifolium</name>
    <name type="common">Dalmatian daisy</name>
    <name type="synonym">Chrysanthemum cinerariifolium</name>
    <dbReference type="NCBI Taxonomy" id="118510"/>
    <lineage>
        <taxon>Eukaryota</taxon>
        <taxon>Viridiplantae</taxon>
        <taxon>Streptophyta</taxon>
        <taxon>Embryophyta</taxon>
        <taxon>Tracheophyta</taxon>
        <taxon>Spermatophyta</taxon>
        <taxon>Magnoliopsida</taxon>
        <taxon>eudicotyledons</taxon>
        <taxon>Gunneridae</taxon>
        <taxon>Pentapetalae</taxon>
        <taxon>asterids</taxon>
        <taxon>campanulids</taxon>
        <taxon>Asterales</taxon>
        <taxon>Asteraceae</taxon>
        <taxon>Asteroideae</taxon>
        <taxon>Anthemideae</taxon>
        <taxon>Anthemidinae</taxon>
        <taxon>Tanacetum</taxon>
    </lineage>
</organism>
<dbReference type="EMBL" id="BKCJ010006130">
    <property type="protein sequence ID" value="GEU70529.1"/>
    <property type="molecule type" value="Genomic_DNA"/>
</dbReference>
<dbReference type="InterPro" id="IPR012337">
    <property type="entry name" value="RNaseH-like_sf"/>
</dbReference>
<dbReference type="GO" id="GO:0003676">
    <property type="term" value="F:nucleic acid binding"/>
    <property type="evidence" value="ECO:0007669"/>
    <property type="project" value="InterPro"/>
</dbReference>
<reference evidence="6" key="1">
    <citation type="journal article" date="2019" name="Sci. Rep.">
        <title>Draft genome of Tanacetum cinerariifolium, the natural source of mosquito coil.</title>
        <authorList>
            <person name="Yamashiro T."/>
            <person name="Shiraishi A."/>
            <person name="Satake H."/>
            <person name="Nakayama K."/>
        </authorList>
    </citation>
    <scope>NUCLEOTIDE SEQUENCE</scope>
</reference>
<comment type="caution">
    <text evidence="6">The sequence shown here is derived from an EMBL/GenBank/DDBJ whole genome shotgun (WGS) entry which is preliminary data.</text>
</comment>
<feature type="region of interest" description="Disordered" evidence="1">
    <location>
        <begin position="871"/>
        <end position="892"/>
    </location>
</feature>
<accession>A0A6L2MAN4</accession>
<dbReference type="InterPro" id="IPR025724">
    <property type="entry name" value="GAG-pre-integrase_dom"/>
</dbReference>
<dbReference type="Gene3D" id="3.30.420.10">
    <property type="entry name" value="Ribonuclease H-like superfamily/Ribonuclease H"/>
    <property type="match status" value="1"/>
</dbReference>
<feature type="domain" description="GAG-pre-integrase" evidence="3">
    <location>
        <begin position="780"/>
        <end position="835"/>
    </location>
</feature>
<dbReference type="InterPro" id="IPR054722">
    <property type="entry name" value="PolX-like_BBD"/>
</dbReference>
<dbReference type="PANTHER" id="PTHR11439">
    <property type="entry name" value="GAG-POL-RELATED RETROTRANSPOSON"/>
    <property type="match status" value="1"/>
</dbReference>
<dbReference type="Pfam" id="PF25597">
    <property type="entry name" value="SH3_retrovirus"/>
    <property type="match status" value="1"/>
</dbReference>
<feature type="region of interest" description="Disordered" evidence="1">
    <location>
        <begin position="328"/>
        <end position="353"/>
    </location>
</feature>
<evidence type="ECO:0000313" key="6">
    <source>
        <dbReference type="EMBL" id="GEU70529.1"/>
    </source>
</evidence>
<feature type="compositionally biased region" description="Polar residues" evidence="1">
    <location>
        <begin position="875"/>
        <end position="889"/>
    </location>
</feature>
<evidence type="ECO:0000259" key="2">
    <source>
        <dbReference type="Pfam" id="PF07727"/>
    </source>
</evidence>
<evidence type="ECO:0008006" key="7">
    <source>
        <dbReference type="Google" id="ProtNLM"/>
    </source>
</evidence>